<comment type="caution">
    <text evidence="2">The sequence shown here is derived from an EMBL/GenBank/DDBJ whole genome shotgun (WGS) entry which is preliminary data.</text>
</comment>
<feature type="compositionally biased region" description="Basic and acidic residues" evidence="1">
    <location>
        <begin position="477"/>
        <end position="491"/>
    </location>
</feature>
<name>A0A395MJ76_9HYPO</name>
<dbReference type="PANTHER" id="PTHR42057:SF2">
    <property type="entry name" value="F-BOX DOMAIN PROTEIN (AFU_ORTHOLOGUE AFUA_4G00200)-RELATED"/>
    <property type="match status" value="1"/>
</dbReference>
<dbReference type="AlphaFoldDB" id="A0A395MJ76"/>
<protein>
    <submittedName>
        <fullName evidence="2">F-box protein</fullName>
    </submittedName>
</protein>
<gene>
    <name evidence="2" type="ORF">FIE12Z_7996</name>
</gene>
<feature type="region of interest" description="Disordered" evidence="1">
    <location>
        <begin position="466"/>
        <end position="491"/>
    </location>
</feature>
<organism evidence="2 3">
    <name type="scientific">Fusarium flagelliforme</name>
    <dbReference type="NCBI Taxonomy" id="2675880"/>
    <lineage>
        <taxon>Eukaryota</taxon>
        <taxon>Fungi</taxon>
        <taxon>Dikarya</taxon>
        <taxon>Ascomycota</taxon>
        <taxon>Pezizomycotina</taxon>
        <taxon>Sordariomycetes</taxon>
        <taxon>Hypocreomycetidae</taxon>
        <taxon>Hypocreales</taxon>
        <taxon>Nectriaceae</taxon>
        <taxon>Fusarium</taxon>
        <taxon>Fusarium incarnatum-equiseti species complex</taxon>
    </lineage>
</organism>
<dbReference type="PANTHER" id="PTHR42057">
    <property type="entry name" value="F-BOX DOMAIN PROTEIN (AFU_ORTHOLOGUE AFUA_4G00200)"/>
    <property type="match status" value="1"/>
</dbReference>
<dbReference type="EMBL" id="PXXK01000235">
    <property type="protein sequence ID" value="RFN47800.1"/>
    <property type="molecule type" value="Genomic_DNA"/>
</dbReference>
<evidence type="ECO:0000313" key="3">
    <source>
        <dbReference type="Proteomes" id="UP000265631"/>
    </source>
</evidence>
<evidence type="ECO:0000256" key="1">
    <source>
        <dbReference type="SAM" id="MobiDB-lite"/>
    </source>
</evidence>
<accession>A0A395MJ76</accession>
<sequence length="550" mass="64134">MDSAAGAFAPEIWDAICSHLTPPTLANLRLASFALYFFSPSLELTFKNLGRNLNTIALPWKFQTIRLEAFLDLSVERFIKIAETPSLCTLVRDLTIDTRVELEWEYNCSDAYPIPIAFMNALPYLRYFTNVRALHIRFEEHCGNPENDLWATNKETYAFRYKILDTIFHCAMGMWTLEKQLEIDQVLDAERLAHDEDAEKCDYDDQDLEFPGRCFRLRELTIANLADYSDSRITGSEAWKTLMALPSLVDLELFIATQQDEATPEDNSIVFVEKYDFFKSLPSTWLCPDMTQRLRVLSLYFKEHWGWFPIMDFRNCGEKFPFPRLKVLALGNYVFTHEWQIEWFSKLGSENRSGGLEELYLDDCPILHHARQNDVCEGGYPDTDAVLNPSDYDPSEHYFYIRWYSVLSHWKDSMKGLKVFRMGQGTWYGYPMETYDTITDDPDYADMDTDVLEYRLSHNVHRNFAYPAPDGSDPTSDEYRRQPEKWRHGEGLNDRRESRLTYIDYDIGMGHSAWLETSKTEGTNFEPEEGTAERDDVAWDAMMAAIEARR</sequence>
<dbReference type="Proteomes" id="UP000265631">
    <property type="component" value="Unassembled WGS sequence"/>
</dbReference>
<proteinExistence type="predicted"/>
<reference evidence="2 3" key="1">
    <citation type="journal article" date="2018" name="PLoS Pathog.">
        <title>Evolution of structural diversity of trichothecenes, a family of toxins produced by plant pathogenic and entomopathogenic fungi.</title>
        <authorList>
            <person name="Proctor R.H."/>
            <person name="McCormick S.P."/>
            <person name="Kim H.S."/>
            <person name="Cardoza R.E."/>
            <person name="Stanley A.M."/>
            <person name="Lindo L."/>
            <person name="Kelly A."/>
            <person name="Brown D.W."/>
            <person name="Lee T."/>
            <person name="Vaughan M.M."/>
            <person name="Alexander N.J."/>
            <person name="Busman M."/>
            <person name="Gutierrez S."/>
        </authorList>
    </citation>
    <scope>NUCLEOTIDE SEQUENCE [LARGE SCALE GENOMIC DNA]</scope>
    <source>
        <strain evidence="2 3">NRRL 13405</strain>
    </source>
</reference>
<keyword evidence="3" id="KW-1185">Reference proteome</keyword>
<evidence type="ECO:0000313" key="2">
    <source>
        <dbReference type="EMBL" id="RFN47800.1"/>
    </source>
</evidence>